<dbReference type="Gene3D" id="3.80.10.10">
    <property type="entry name" value="Ribonuclease Inhibitor"/>
    <property type="match status" value="1"/>
</dbReference>
<dbReference type="SUPFAM" id="SSF52047">
    <property type="entry name" value="RNI-like"/>
    <property type="match status" value="1"/>
</dbReference>
<protein>
    <submittedName>
        <fullName evidence="1">Uncharacterized protein</fullName>
    </submittedName>
</protein>
<dbReference type="EMBL" id="JANKHO010002632">
    <property type="protein sequence ID" value="KAJ3490410.1"/>
    <property type="molecule type" value="Genomic_DNA"/>
</dbReference>
<reference evidence="1" key="1">
    <citation type="submission" date="2022-07" db="EMBL/GenBank/DDBJ databases">
        <title>Genome Sequence of Agrocybe chaxingu.</title>
        <authorList>
            <person name="Buettner E."/>
        </authorList>
    </citation>
    <scope>NUCLEOTIDE SEQUENCE</scope>
    <source>
        <strain evidence="1">MP-N11</strain>
    </source>
</reference>
<accession>A0A9W8JSD6</accession>
<comment type="caution">
    <text evidence="1">The sequence shown here is derived from an EMBL/GenBank/DDBJ whole genome shotgun (WGS) entry which is preliminary data.</text>
</comment>
<dbReference type="AlphaFoldDB" id="A0A9W8JSD6"/>
<proteinExistence type="predicted"/>
<dbReference type="InterPro" id="IPR032675">
    <property type="entry name" value="LRR_dom_sf"/>
</dbReference>
<organism evidence="1 2">
    <name type="scientific">Agrocybe chaxingu</name>
    <dbReference type="NCBI Taxonomy" id="84603"/>
    <lineage>
        <taxon>Eukaryota</taxon>
        <taxon>Fungi</taxon>
        <taxon>Dikarya</taxon>
        <taxon>Basidiomycota</taxon>
        <taxon>Agaricomycotina</taxon>
        <taxon>Agaricomycetes</taxon>
        <taxon>Agaricomycetidae</taxon>
        <taxon>Agaricales</taxon>
        <taxon>Agaricineae</taxon>
        <taxon>Strophariaceae</taxon>
        <taxon>Agrocybe</taxon>
    </lineage>
</organism>
<sequence length="293" mass="33124">MPALSFTSLESISLAMDRNDQPTPDLTKNAKSPFFTNAPRLTNFELNNFGRRIGLWTRILCPYEKLTRFRLVDCHLDVCGLSPSNSLESPSKRIELPLLSTLHVEFDYESQPAAVQDNLQRDVGTFFEPLYLPNLKELSISFAQWRPRMFPHQALVTFLTRSCCELEGLKIADVDLEAAAVSHMISALPSLKALHIGVDNLLPRTALPQMATGELLPKLECLVCRIDDLEGMIKMLELRWKEADSAECDSDGWGEREHDSAVVLEAVRVDRLRTNGIRIDMTRASPERAWDEL</sequence>
<evidence type="ECO:0000313" key="1">
    <source>
        <dbReference type="EMBL" id="KAJ3490410.1"/>
    </source>
</evidence>
<keyword evidence="2" id="KW-1185">Reference proteome</keyword>
<dbReference type="OrthoDB" id="3015956at2759"/>
<gene>
    <name evidence="1" type="ORF">NLJ89_g11434</name>
</gene>
<evidence type="ECO:0000313" key="2">
    <source>
        <dbReference type="Proteomes" id="UP001148786"/>
    </source>
</evidence>
<dbReference type="Proteomes" id="UP001148786">
    <property type="component" value="Unassembled WGS sequence"/>
</dbReference>
<name>A0A9W8JSD6_9AGAR</name>